<evidence type="ECO:0000313" key="3">
    <source>
        <dbReference type="Proteomes" id="UP001642464"/>
    </source>
</evidence>
<keyword evidence="3" id="KW-1185">Reference proteome</keyword>
<keyword evidence="1" id="KW-0812">Transmembrane</keyword>
<protein>
    <submittedName>
        <fullName evidence="2">Uncharacterized protein</fullName>
    </submittedName>
</protein>
<name>A0ABP0JEW4_9DINO</name>
<evidence type="ECO:0000256" key="1">
    <source>
        <dbReference type="SAM" id="Phobius"/>
    </source>
</evidence>
<organism evidence="2 3">
    <name type="scientific">Durusdinium trenchii</name>
    <dbReference type="NCBI Taxonomy" id="1381693"/>
    <lineage>
        <taxon>Eukaryota</taxon>
        <taxon>Sar</taxon>
        <taxon>Alveolata</taxon>
        <taxon>Dinophyceae</taxon>
        <taxon>Suessiales</taxon>
        <taxon>Symbiodiniaceae</taxon>
        <taxon>Durusdinium</taxon>
    </lineage>
</organism>
<keyword evidence="1" id="KW-1133">Transmembrane helix</keyword>
<dbReference type="EMBL" id="CAXAMM010006991">
    <property type="protein sequence ID" value="CAK9012945.1"/>
    <property type="molecule type" value="Genomic_DNA"/>
</dbReference>
<proteinExistence type="predicted"/>
<feature type="transmembrane region" description="Helical" evidence="1">
    <location>
        <begin position="104"/>
        <end position="124"/>
    </location>
</feature>
<sequence>MLAELQTVDRWRVKRLDGFCALQQRRVRRKFADGTIYVDSFHGTAFGEKQERIGKVQRTVDLKNADEVTRAGAGSAEEGMGKAQELDANQNIRDDWNAESLESWIFLTLVLTFAVAFLALLNLFDRSDRLLLNFREWLESRFHSLEAAWAILDEAGVDWEAKLQVGIVLEVFEVLDGPDYDADGGQVSLEVLKDALQSLPDMSPKAACLQAKSDSEKPCEIDHFTSL</sequence>
<keyword evidence="1" id="KW-0472">Membrane</keyword>
<comment type="caution">
    <text evidence="2">The sequence shown here is derived from an EMBL/GenBank/DDBJ whole genome shotgun (WGS) entry which is preliminary data.</text>
</comment>
<evidence type="ECO:0000313" key="2">
    <source>
        <dbReference type="EMBL" id="CAK9012945.1"/>
    </source>
</evidence>
<gene>
    <name evidence="2" type="ORF">SCF082_LOCUS11715</name>
</gene>
<reference evidence="2 3" key="1">
    <citation type="submission" date="2024-02" db="EMBL/GenBank/DDBJ databases">
        <authorList>
            <person name="Chen Y."/>
            <person name="Shah S."/>
            <person name="Dougan E. K."/>
            <person name="Thang M."/>
            <person name="Chan C."/>
        </authorList>
    </citation>
    <scope>NUCLEOTIDE SEQUENCE [LARGE SCALE GENOMIC DNA]</scope>
</reference>
<accession>A0ABP0JEW4</accession>
<dbReference type="Proteomes" id="UP001642464">
    <property type="component" value="Unassembled WGS sequence"/>
</dbReference>